<dbReference type="InterPro" id="IPR004837">
    <property type="entry name" value="NaCa_Exmemb"/>
</dbReference>
<dbReference type="AlphaFoldDB" id="A0AAJ0A5T6"/>
<keyword evidence="10" id="KW-0050">Antiport</keyword>
<sequence length="470" mass="51640">MSDQRPLGNIRLCGMTSQRNGYGDTIDEESPLLDHENHLALSNICMIEGDGYHRNVRPHLDLTYDPNSNIAGAILSHPSRVWGVKSKILLACYVTFLLVMLPLGIFTGRHDWHPNRVFAVNLTAISLLTVVLEFATKQASLNLPDVPGSIIYALLGNIAELIIGTVALRNGQIDTVQSIMLGSILSSLLLFMGMCFFIGNILNMRDVLDTQGIQQSFSPIGVRTTRSLIVVSSAFLFLPTAFHFMFYPVDHESVRQATISLSRGISIILLLLYILYLILNLHTHTNIFIVDVSHYDEEAEDPIITLLPALTLLTVAACCVAVCASHLLNSIFQITHITKSFGTFILIPIMSNATGNVTAVIMAVRNKMDLAIRITTGSSIQIAFFVIPSLVMLGWTVGDEAMDLRYGYFQGLVYALSTLVVITSLTKRGTSNYLKGAMSLGMYTVVALAAAVNISYNRERVERVSQNIPS</sequence>
<evidence type="ECO:0000256" key="3">
    <source>
        <dbReference type="ARBA" id="ARBA00022448"/>
    </source>
</evidence>
<feature type="transmembrane region" description="Helical" evidence="10">
    <location>
        <begin position="148"/>
        <end position="168"/>
    </location>
</feature>
<evidence type="ECO:0000256" key="10">
    <source>
        <dbReference type="RuleBase" id="RU365028"/>
    </source>
</evidence>
<feature type="transmembrane region" description="Helical" evidence="10">
    <location>
        <begin position="370"/>
        <end position="395"/>
    </location>
</feature>
<dbReference type="NCBIfam" id="TIGR00378">
    <property type="entry name" value="cax"/>
    <property type="match status" value="1"/>
</dbReference>
<dbReference type="PANTHER" id="PTHR31503">
    <property type="entry name" value="VACUOLAR CALCIUM ION TRANSPORTER"/>
    <property type="match status" value="1"/>
</dbReference>
<dbReference type="GO" id="GO:0012505">
    <property type="term" value="C:endomembrane system"/>
    <property type="evidence" value="ECO:0007669"/>
    <property type="project" value="UniProtKB-SubCell"/>
</dbReference>
<feature type="transmembrane region" description="Helical" evidence="10">
    <location>
        <begin position="303"/>
        <end position="328"/>
    </location>
</feature>
<comment type="subcellular location">
    <subcellularLocation>
        <location evidence="1">Endomembrane system</location>
        <topology evidence="1">Multi-pass membrane protein</topology>
    </subcellularLocation>
    <subcellularLocation>
        <location evidence="10">Vacuole membrane</location>
    </subcellularLocation>
</comment>
<keyword evidence="13" id="KW-1185">Reference proteome</keyword>
<keyword evidence="10" id="KW-0926">Vacuole</keyword>
<keyword evidence="4 10" id="KW-0109">Calcium transport</keyword>
<keyword evidence="5 10" id="KW-0812">Transmembrane</keyword>
<evidence type="ECO:0000256" key="5">
    <source>
        <dbReference type="ARBA" id="ARBA00022692"/>
    </source>
</evidence>
<dbReference type="InterPro" id="IPR044880">
    <property type="entry name" value="NCX_ion-bd_dom_sf"/>
</dbReference>
<dbReference type="EMBL" id="JAHMHQ010000001">
    <property type="protein sequence ID" value="KAK1655586.1"/>
    <property type="molecule type" value="Genomic_DNA"/>
</dbReference>
<feature type="transmembrane region" description="Helical" evidence="10">
    <location>
        <begin position="407"/>
        <end position="425"/>
    </location>
</feature>
<keyword evidence="9 10" id="KW-0472">Membrane</keyword>
<feature type="transmembrane region" description="Helical" evidence="10">
    <location>
        <begin position="180"/>
        <end position="202"/>
    </location>
</feature>
<gene>
    <name evidence="12" type="ORF">BDP81DRAFT_456523</name>
</gene>
<keyword evidence="7 10" id="KW-1133">Transmembrane helix</keyword>
<comment type="caution">
    <text evidence="12">The sequence shown here is derived from an EMBL/GenBank/DDBJ whole genome shotgun (WGS) entry which is preliminary data.</text>
</comment>
<evidence type="ECO:0000256" key="4">
    <source>
        <dbReference type="ARBA" id="ARBA00022568"/>
    </source>
</evidence>
<dbReference type="GO" id="GO:0000329">
    <property type="term" value="C:fungal-type vacuole membrane"/>
    <property type="evidence" value="ECO:0007669"/>
    <property type="project" value="TreeGrafter"/>
</dbReference>
<feature type="transmembrane region" description="Helical" evidence="10">
    <location>
        <begin position="228"/>
        <end position="249"/>
    </location>
</feature>
<protein>
    <recommendedName>
        <fullName evidence="10">Vacuolar calcium ion transporter</fullName>
    </recommendedName>
</protein>
<dbReference type="InterPro" id="IPR004798">
    <property type="entry name" value="CAX-like"/>
</dbReference>
<feature type="transmembrane region" description="Helical" evidence="10">
    <location>
        <begin position="261"/>
        <end position="283"/>
    </location>
</feature>
<accession>A0AAJ0A5T6</accession>
<evidence type="ECO:0000256" key="9">
    <source>
        <dbReference type="ARBA" id="ARBA00023136"/>
    </source>
</evidence>
<name>A0AAJ0A5T6_9PEZI</name>
<evidence type="ECO:0000256" key="6">
    <source>
        <dbReference type="ARBA" id="ARBA00022837"/>
    </source>
</evidence>
<evidence type="ECO:0000256" key="2">
    <source>
        <dbReference type="ARBA" id="ARBA00008170"/>
    </source>
</evidence>
<evidence type="ECO:0000259" key="11">
    <source>
        <dbReference type="Pfam" id="PF01699"/>
    </source>
</evidence>
<comment type="similarity">
    <text evidence="2 10">Belongs to the Ca(2+):cation antiporter (CaCA) (TC 2.A.19) family.</text>
</comment>
<keyword evidence="3 10" id="KW-0813">Transport</keyword>
<dbReference type="GO" id="GO:0015369">
    <property type="term" value="F:calcium:proton antiporter activity"/>
    <property type="evidence" value="ECO:0007669"/>
    <property type="project" value="UniProtKB-UniRule"/>
</dbReference>
<evidence type="ECO:0000256" key="7">
    <source>
        <dbReference type="ARBA" id="ARBA00022989"/>
    </source>
</evidence>
<proteinExistence type="inferred from homology"/>
<dbReference type="GO" id="GO:0006874">
    <property type="term" value="P:intracellular calcium ion homeostasis"/>
    <property type="evidence" value="ECO:0007669"/>
    <property type="project" value="TreeGrafter"/>
</dbReference>
<dbReference type="Gene3D" id="1.20.1420.30">
    <property type="entry name" value="NCX, central ion-binding region"/>
    <property type="match status" value="1"/>
</dbReference>
<evidence type="ECO:0000313" key="12">
    <source>
        <dbReference type="EMBL" id="KAK1655586.1"/>
    </source>
</evidence>
<keyword evidence="8 10" id="KW-0406">Ion transport</keyword>
<feature type="domain" description="Sodium/calcium exchanger membrane region" evidence="11">
    <location>
        <begin position="118"/>
        <end position="280"/>
    </location>
</feature>
<organism evidence="12 13">
    <name type="scientific">Colletotrichum phormii</name>
    <dbReference type="NCBI Taxonomy" id="359342"/>
    <lineage>
        <taxon>Eukaryota</taxon>
        <taxon>Fungi</taxon>
        <taxon>Dikarya</taxon>
        <taxon>Ascomycota</taxon>
        <taxon>Pezizomycotina</taxon>
        <taxon>Sordariomycetes</taxon>
        <taxon>Hypocreomycetidae</taxon>
        <taxon>Glomerellales</taxon>
        <taxon>Glomerellaceae</taxon>
        <taxon>Colletotrichum</taxon>
        <taxon>Colletotrichum acutatum species complex</taxon>
    </lineage>
</organism>
<evidence type="ECO:0000256" key="1">
    <source>
        <dbReference type="ARBA" id="ARBA00004127"/>
    </source>
</evidence>
<dbReference type="RefSeq" id="XP_060451630.1">
    <property type="nucleotide sequence ID" value="XM_060593182.1"/>
</dbReference>
<dbReference type="Proteomes" id="UP001243989">
    <property type="component" value="Unassembled WGS sequence"/>
</dbReference>
<comment type="function">
    <text evidence="10">Has a role in promoting intracellular calcium ion sequestration via the exchange of calcium ions for hydrogen ions across the vacuolar membrane. Involved also in manganese ion homeostasis via its uptake into the vacuole.</text>
</comment>
<feature type="transmembrane region" description="Helical" evidence="10">
    <location>
        <begin position="118"/>
        <end position="136"/>
    </location>
</feature>
<dbReference type="PANTHER" id="PTHR31503:SF22">
    <property type="entry name" value="VACUOLAR CALCIUM ION TRANSPORTER"/>
    <property type="match status" value="1"/>
</dbReference>
<feature type="transmembrane region" description="Helical" evidence="10">
    <location>
        <begin position="88"/>
        <end position="106"/>
    </location>
</feature>
<evidence type="ECO:0000313" key="13">
    <source>
        <dbReference type="Proteomes" id="UP001243989"/>
    </source>
</evidence>
<feature type="transmembrane region" description="Helical" evidence="10">
    <location>
        <begin position="437"/>
        <end position="456"/>
    </location>
</feature>
<feature type="domain" description="Sodium/calcium exchanger membrane region" evidence="11">
    <location>
        <begin position="310"/>
        <end position="449"/>
    </location>
</feature>
<dbReference type="Pfam" id="PF01699">
    <property type="entry name" value="Na_Ca_ex"/>
    <property type="match status" value="2"/>
</dbReference>
<feature type="transmembrane region" description="Helical" evidence="10">
    <location>
        <begin position="340"/>
        <end position="364"/>
    </location>
</feature>
<evidence type="ECO:0000256" key="8">
    <source>
        <dbReference type="ARBA" id="ARBA00023065"/>
    </source>
</evidence>
<dbReference type="InterPro" id="IPR004713">
    <property type="entry name" value="CaH_exchang"/>
</dbReference>
<keyword evidence="6 10" id="KW-0106">Calcium</keyword>
<reference evidence="12" key="1">
    <citation type="submission" date="2021-06" db="EMBL/GenBank/DDBJ databases">
        <title>Comparative genomics, transcriptomics and evolutionary studies reveal genomic signatures of adaptation to plant cell wall in hemibiotrophic fungi.</title>
        <authorList>
            <consortium name="DOE Joint Genome Institute"/>
            <person name="Baroncelli R."/>
            <person name="Diaz J.F."/>
            <person name="Benocci T."/>
            <person name="Peng M."/>
            <person name="Battaglia E."/>
            <person name="Haridas S."/>
            <person name="Andreopoulos W."/>
            <person name="Labutti K."/>
            <person name="Pangilinan J."/>
            <person name="Floch G.L."/>
            <person name="Makela M.R."/>
            <person name="Henrissat B."/>
            <person name="Grigoriev I.V."/>
            <person name="Crouch J.A."/>
            <person name="De Vries R.P."/>
            <person name="Sukno S.A."/>
            <person name="Thon M.R."/>
        </authorList>
    </citation>
    <scope>NUCLEOTIDE SEQUENCE</scope>
    <source>
        <strain evidence="12">CBS 102054</strain>
    </source>
</reference>
<dbReference type="GeneID" id="85478044"/>